<dbReference type="AlphaFoldDB" id="A0A815GBP5"/>
<reference evidence="8" key="1">
    <citation type="submission" date="2021-02" db="EMBL/GenBank/DDBJ databases">
        <authorList>
            <person name="Nowell W R."/>
        </authorList>
    </citation>
    <scope>NUCLEOTIDE SEQUENCE</scope>
</reference>
<evidence type="ECO:0000313" key="8">
    <source>
        <dbReference type="EMBL" id="CAF1336731.1"/>
    </source>
</evidence>
<feature type="transmembrane region" description="Helical" evidence="6">
    <location>
        <begin position="301"/>
        <end position="322"/>
    </location>
</feature>
<dbReference type="Pfam" id="PF03151">
    <property type="entry name" value="TPT"/>
    <property type="match status" value="1"/>
</dbReference>
<dbReference type="OrthoDB" id="5547497at2759"/>
<dbReference type="SUPFAM" id="SSF103481">
    <property type="entry name" value="Multidrug resistance efflux transporter EmrE"/>
    <property type="match status" value="1"/>
</dbReference>
<feature type="transmembrane region" description="Helical" evidence="6">
    <location>
        <begin position="76"/>
        <end position="94"/>
    </location>
</feature>
<evidence type="ECO:0000313" key="10">
    <source>
        <dbReference type="Proteomes" id="UP000663829"/>
    </source>
</evidence>
<keyword evidence="2 6" id="KW-0812">Transmembrane</keyword>
<keyword evidence="10" id="KW-1185">Reference proteome</keyword>
<feature type="compositionally biased region" description="Polar residues" evidence="5">
    <location>
        <begin position="388"/>
        <end position="405"/>
    </location>
</feature>
<comment type="subcellular location">
    <subcellularLocation>
        <location evidence="1">Membrane</location>
        <topology evidence="1">Multi-pass membrane protein</topology>
    </subcellularLocation>
</comment>
<dbReference type="InterPro" id="IPR004853">
    <property type="entry name" value="Sugar_P_trans_dom"/>
</dbReference>
<evidence type="ECO:0000256" key="4">
    <source>
        <dbReference type="ARBA" id="ARBA00023136"/>
    </source>
</evidence>
<feature type="transmembrane region" description="Helical" evidence="6">
    <location>
        <begin position="154"/>
        <end position="171"/>
    </location>
</feature>
<dbReference type="EMBL" id="CAJNOQ010014195">
    <property type="protein sequence ID" value="CAF1336731.1"/>
    <property type="molecule type" value="Genomic_DNA"/>
</dbReference>
<dbReference type="Proteomes" id="UP000681722">
    <property type="component" value="Unassembled WGS sequence"/>
</dbReference>
<feature type="region of interest" description="Disordered" evidence="5">
    <location>
        <begin position="385"/>
        <end position="405"/>
    </location>
</feature>
<protein>
    <recommendedName>
        <fullName evidence="7">Sugar phosphate transporter domain-containing protein</fullName>
    </recommendedName>
</protein>
<keyword evidence="4 6" id="KW-0472">Membrane</keyword>
<comment type="caution">
    <text evidence="8">The sequence shown here is derived from an EMBL/GenBank/DDBJ whole genome shotgun (WGS) entry which is preliminary data.</text>
</comment>
<dbReference type="EMBL" id="CAJOBC010056420">
    <property type="protein sequence ID" value="CAF4194463.1"/>
    <property type="molecule type" value="Genomic_DNA"/>
</dbReference>
<dbReference type="InterPro" id="IPR037185">
    <property type="entry name" value="EmrE-like"/>
</dbReference>
<proteinExistence type="predicted"/>
<feature type="transmembrane region" description="Helical" evidence="6">
    <location>
        <begin position="334"/>
        <end position="352"/>
    </location>
</feature>
<evidence type="ECO:0000259" key="7">
    <source>
        <dbReference type="Pfam" id="PF03151"/>
    </source>
</evidence>
<accession>A0A815GBP5</accession>
<sequence length="405" mass="44880">MLGQRTSWKACACCGLIIAGFCLGLDQEKSLGTLTLIGAFYGVASSIFVALNAIYTTRCLPCVDNNVWRLCLYNNFNACILFIPLMFVSITMVFLNKYLLSSDNVKLDAPLFITWYQCVVTVGICGLLGVWSRAMPNLFTFPRFTIDFKIARDVLPLSVMFVAMITFNNLTLKYLNVSFYMVGRSLTTVANVVLSYIMLGQRTSWKACACCGLIIAGFCLGLDQEKSLGTLTLIGAFYGVASSIFVALNAIYTTRCLPCVDNNVWRLCLYNNFNACILFIPLMLIFQEVPIVAVYPKLYNLQFWSAMTFAGILGFSMGYVTGFQIQMTSPLTHNVSGTAKSYVQTLLAVVVYNETKTMLWWVSNIFVLGGSGLFAHVKAMEMKRNHRSNVTTSPATGQNGNNLPK</sequence>
<gene>
    <name evidence="8" type="ORF">GPM918_LOCUS30226</name>
    <name evidence="9" type="ORF">SRO942_LOCUS30832</name>
</gene>
<organism evidence="8 10">
    <name type="scientific">Didymodactylos carnosus</name>
    <dbReference type="NCBI Taxonomy" id="1234261"/>
    <lineage>
        <taxon>Eukaryota</taxon>
        <taxon>Metazoa</taxon>
        <taxon>Spiralia</taxon>
        <taxon>Gnathifera</taxon>
        <taxon>Rotifera</taxon>
        <taxon>Eurotatoria</taxon>
        <taxon>Bdelloidea</taxon>
        <taxon>Philodinida</taxon>
        <taxon>Philodinidae</taxon>
        <taxon>Didymodactylos</taxon>
    </lineage>
</organism>
<evidence type="ECO:0000256" key="1">
    <source>
        <dbReference type="ARBA" id="ARBA00004141"/>
    </source>
</evidence>
<evidence type="ECO:0000256" key="5">
    <source>
        <dbReference type="SAM" id="MobiDB-lite"/>
    </source>
</evidence>
<feature type="transmembrane region" description="Helical" evidence="6">
    <location>
        <begin position="228"/>
        <end position="252"/>
    </location>
</feature>
<dbReference type="InterPro" id="IPR050186">
    <property type="entry name" value="TPT_transporter"/>
</dbReference>
<keyword evidence="3 6" id="KW-1133">Transmembrane helix</keyword>
<evidence type="ECO:0000313" key="9">
    <source>
        <dbReference type="EMBL" id="CAF4194463.1"/>
    </source>
</evidence>
<evidence type="ECO:0000256" key="6">
    <source>
        <dbReference type="SAM" id="Phobius"/>
    </source>
</evidence>
<feature type="domain" description="Sugar phosphate transporter" evidence="7">
    <location>
        <begin position="79"/>
        <end position="369"/>
    </location>
</feature>
<dbReference type="GO" id="GO:0016020">
    <property type="term" value="C:membrane"/>
    <property type="evidence" value="ECO:0007669"/>
    <property type="project" value="UniProtKB-SubCell"/>
</dbReference>
<name>A0A815GBP5_9BILA</name>
<feature type="transmembrane region" description="Helical" evidence="6">
    <location>
        <begin position="114"/>
        <end position="134"/>
    </location>
</feature>
<feature type="transmembrane region" description="Helical" evidence="6">
    <location>
        <begin position="34"/>
        <end position="55"/>
    </location>
</feature>
<dbReference type="Proteomes" id="UP000663829">
    <property type="component" value="Unassembled WGS sequence"/>
</dbReference>
<evidence type="ECO:0000256" key="3">
    <source>
        <dbReference type="ARBA" id="ARBA00022989"/>
    </source>
</evidence>
<feature type="transmembrane region" description="Helical" evidence="6">
    <location>
        <begin position="358"/>
        <end position="377"/>
    </location>
</feature>
<feature type="transmembrane region" description="Helical" evidence="6">
    <location>
        <begin position="273"/>
        <end position="295"/>
    </location>
</feature>
<dbReference type="PANTHER" id="PTHR11132">
    <property type="entry name" value="SOLUTE CARRIER FAMILY 35"/>
    <property type="match status" value="1"/>
</dbReference>
<evidence type="ECO:0000256" key="2">
    <source>
        <dbReference type="ARBA" id="ARBA00022692"/>
    </source>
</evidence>